<evidence type="ECO:0000313" key="1">
    <source>
        <dbReference type="EMBL" id="PZQ82834.1"/>
    </source>
</evidence>
<dbReference type="EMBL" id="QFQD01000028">
    <property type="protein sequence ID" value="PZQ82834.1"/>
    <property type="molecule type" value="Genomic_DNA"/>
</dbReference>
<proteinExistence type="predicted"/>
<dbReference type="Proteomes" id="UP000248887">
    <property type="component" value="Unassembled WGS sequence"/>
</dbReference>
<sequence>MTSLDTTAESKDKFFEEIAALAERMIAEHGREFTMGAFVLAARFIAEKKDLGKHSLETTN</sequence>
<dbReference type="AlphaFoldDB" id="A0A2W5R1W5"/>
<accession>A0A2W5R1W5</accession>
<name>A0A2W5R1W5_ANCNO</name>
<comment type="caution">
    <text evidence="1">The sequence shown here is derived from an EMBL/GenBank/DDBJ whole genome shotgun (WGS) entry which is preliminary data.</text>
</comment>
<gene>
    <name evidence="1" type="ORF">DI549_10265</name>
</gene>
<protein>
    <submittedName>
        <fullName evidence="1">Uncharacterized protein</fullName>
    </submittedName>
</protein>
<reference evidence="1 2" key="1">
    <citation type="submission" date="2017-08" db="EMBL/GenBank/DDBJ databases">
        <title>Infants hospitalized years apart are colonized by the same room-sourced microbial strains.</title>
        <authorList>
            <person name="Brooks B."/>
            <person name="Olm M.R."/>
            <person name="Firek B.A."/>
            <person name="Baker R."/>
            <person name="Thomas B.C."/>
            <person name="Morowitz M.J."/>
            <person name="Banfield J.F."/>
        </authorList>
    </citation>
    <scope>NUCLEOTIDE SEQUENCE [LARGE SCALE GENOMIC DNA]</scope>
    <source>
        <strain evidence="1">S2_005_001_R2_27</strain>
    </source>
</reference>
<organism evidence="1 2">
    <name type="scientific">Ancylobacter novellus</name>
    <name type="common">Thiobacillus novellus</name>
    <dbReference type="NCBI Taxonomy" id="921"/>
    <lineage>
        <taxon>Bacteria</taxon>
        <taxon>Pseudomonadati</taxon>
        <taxon>Pseudomonadota</taxon>
        <taxon>Alphaproteobacteria</taxon>
        <taxon>Hyphomicrobiales</taxon>
        <taxon>Xanthobacteraceae</taxon>
        <taxon>Ancylobacter</taxon>
    </lineage>
</organism>
<evidence type="ECO:0000313" key="2">
    <source>
        <dbReference type="Proteomes" id="UP000248887"/>
    </source>
</evidence>